<dbReference type="InterPro" id="IPR013087">
    <property type="entry name" value="Znf_C2H2_type"/>
</dbReference>
<evidence type="ECO:0000256" key="2">
    <source>
        <dbReference type="ARBA" id="ARBA00022737"/>
    </source>
</evidence>
<name>A0A336MDR9_CULSO</name>
<dbReference type="SUPFAM" id="SSF57716">
    <property type="entry name" value="Glucocorticoid receptor-like (DNA-binding domain)"/>
    <property type="match status" value="1"/>
</dbReference>
<dbReference type="PROSITE" id="PS50157">
    <property type="entry name" value="ZINC_FINGER_C2H2_2"/>
    <property type="match status" value="3"/>
</dbReference>
<dbReference type="GO" id="GO:0005634">
    <property type="term" value="C:nucleus"/>
    <property type="evidence" value="ECO:0007669"/>
    <property type="project" value="InterPro"/>
</dbReference>
<evidence type="ECO:0000259" key="8">
    <source>
        <dbReference type="PROSITE" id="PS51915"/>
    </source>
</evidence>
<dbReference type="VEuPathDB" id="VectorBase:CSON015571"/>
<accession>A0A336MDR9</accession>
<evidence type="ECO:0000256" key="3">
    <source>
        <dbReference type="ARBA" id="ARBA00022771"/>
    </source>
</evidence>
<feature type="domain" description="C2H2-type" evidence="7">
    <location>
        <begin position="285"/>
        <end position="313"/>
    </location>
</feature>
<reference evidence="9" key="1">
    <citation type="submission" date="2018-07" db="EMBL/GenBank/DDBJ databases">
        <authorList>
            <person name="Quirk P.G."/>
            <person name="Krulwich T.A."/>
        </authorList>
    </citation>
    <scope>NUCLEOTIDE SEQUENCE</scope>
</reference>
<dbReference type="InterPro" id="IPR036236">
    <property type="entry name" value="Znf_C2H2_sf"/>
</dbReference>
<organism evidence="9">
    <name type="scientific">Culicoides sonorensis</name>
    <name type="common">Biting midge</name>
    <dbReference type="NCBI Taxonomy" id="179676"/>
    <lineage>
        <taxon>Eukaryota</taxon>
        <taxon>Metazoa</taxon>
        <taxon>Ecdysozoa</taxon>
        <taxon>Arthropoda</taxon>
        <taxon>Hexapoda</taxon>
        <taxon>Insecta</taxon>
        <taxon>Pterygota</taxon>
        <taxon>Neoptera</taxon>
        <taxon>Endopterygota</taxon>
        <taxon>Diptera</taxon>
        <taxon>Nematocera</taxon>
        <taxon>Chironomoidea</taxon>
        <taxon>Ceratopogonidae</taxon>
        <taxon>Ceratopogoninae</taxon>
        <taxon>Culicoides</taxon>
        <taxon>Monoculicoides</taxon>
    </lineage>
</organism>
<keyword evidence="3 5" id="KW-0863">Zinc-finger</keyword>
<sequence length="394" mass="46031">MESNLNELLCRACLSDCSESYFHISDIAHESKTYKELIEIFSGKSVVQDGPLVVCEACAIQLIESYKFKLILDETQLILDHIKQNNEVVFEDFKTPKDEKPLDTRLLSDENDLIEQQTIKREIINEVEDIIEEIDDLPSLGGSLHQQIPIYDLNNCVLEVIDKDISCMHCPKTFAKERGLFDHLHRYHRDKKIFECQFCHRFFYSIEMRDSHTEQCNSFKPKTEEMLTCPECGRTGEKKIIRNHMFNVHKKKHDGPFLCDICKIWLKSKECVSNHMKAVHLKRKFPCTFCDKVYSSRSGHDQHVQQYHTKSQTFNCQLCPYTSHSKTLLRKHEIRHTNTASFNCSKCSSKFVSLDNLRRHQFVHSDARPWICETCNRAFKCNITKPCCGYSTVL</sequence>
<dbReference type="PROSITE" id="PS51915">
    <property type="entry name" value="ZAD"/>
    <property type="match status" value="1"/>
</dbReference>
<dbReference type="SMART" id="SM00868">
    <property type="entry name" value="zf-AD"/>
    <property type="match status" value="1"/>
</dbReference>
<evidence type="ECO:0000256" key="5">
    <source>
        <dbReference type="PROSITE-ProRule" id="PRU00042"/>
    </source>
</evidence>
<dbReference type="SUPFAM" id="SSF57667">
    <property type="entry name" value="beta-beta-alpha zinc fingers"/>
    <property type="match status" value="2"/>
</dbReference>
<keyword evidence="4 6" id="KW-0862">Zinc</keyword>
<dbReference type="PANTHER" id="PTHR24379">
    <property type="entry name" value="KRAB AND ZINC FINGER DOMAIN-CONTAINING"/>
    <property type="match status" value="1"/>
</dbReference>
<evidence type="ECO:0000259" key="7">
    <source>
        <dbReference type="PROSITE" id="PS50157"/>
    </source>
</evidence>
<feature type="binding site" evidence="6">
    <location>
        <position position="10"/>
    </location>
    <ligand>
        <name>Zn(2+)</name>
        <dbReference type="ChEBI" id="CHEBI:29105"/>
    </ligand>
</feature>
<dbReference type="OMA" id="IEMRDSH"/>
<feature type="binding site" evidence="6">
    <location>
        <position position="55"/>
    </location>
    <ligand>
        <name>Zn(2+)</name>
        <dbReference type="ChEBI" id="CHEBI:29105"/>
    </ligand>
</feature>
<dbReference type="Gene3D" id="3.30.160.60">
    <property type="entry name" value="Classic Zinc Finger"/>
    <property type="match status" value="3"/>
</dbReference>
<feature type="binding site" evidence="6">
    <location>
        <position position="58"/>
    </location>
    <ligand>
        <name>Zn(2+)</name>
        <dbReference type="ChEBI" id="CHEBI:29105"/>
    </ligand>
</feature>
<dbReference type="PANTHER" id="PTHR24379:SF121">
    <property type="entry name" value="C2H2-TYPE DOMAIN-CONTAINING PROTEIN"/>
    <property type="match status" value="1"/>
</dbReference>
<dbReference type="InterPro" id="IPR012934">
    <property type="entry name" value="Znf_AD"/>
</dbReference>
<dbReference type="AlphaFoldDB" id="A0A336MDR9"/>
<dbReference type="GO" id="GO:0008270">
    <property type="term" value="F:zinc ion binding"/>
    <property type="evidence" value="ECO:0007669"/>
    <property type="project" value="UniProtKB-UniRule"/>
</dbReference>
<keyword evidence="2" id="KW-0677">Repeat</keyword>
<evidence type="ECO:0000256" key="4">
    <source>
        <dbReference type="ARBA" id="ARBA00022833"/>
    </source>
</evidence>
<proteinExistence type="predicted"/>
<evidence type="ECO:0000256" key="6">
    <source>
        <dbReference type="PROSITE-ProRule" id="PRU01263"/>
    </source>
</evidence>
<evidence type="ECO:0000256" key="1">
    <source>
        <dbReference type="ARBA" id="ARBA00022723"/>
    </source>
</evidence>
<gene>
    <name evidence="9" type="primary">CSON015571</name>
</gene>
<evidence type="ECO:0000313" key="9">
    <source>
        <dbReference type="EMBL" id="SSX28386.1"/>
    </source>
</evidence>
<feature type="domain" description="C2H2-type" evidence="7">
    <location>
        <begin position="342"/>
        <end position="369"/>
    </location>
</feature>
<dbReference type="SMART" id="SM00355">
    <property type="entry name" value="ZnF_C2H2"/>
    <property type="match status" value="6"/>
</dbReference>
<protein>
    <submittedName>
        <fullName evidence="9">CSON015571 protein</fullName>
    </submittedName>
</protein>
<dbReference type="EMBL" id="UFQT01000999">
    <property type="protein sequence ID" value="SSX28386.1"/>
    <property type="molecule type" value="Genomic_DNA"/>
</dbReference>
<feature type="domain" description="C2H2-type" evidence="7">
    <location>
        <begin position="165"/>
        <end position="193"/>
    </location>
</feature>
<keyword evidence="1 6" id="KW-0479">Metal-binding</keyword>
<feature type="binding site" evidence="6">
    <location>
        <position position="13"/>
    </location>
    <ligand>
        <name>Zn(2+)</name>
        <dbReference type="ChEBI" id="CHEBI:29105"/>
    </ligand>
</feature>
<feature type="domain" description="ZAD" evidence="8">
    <location>
        <begin position="8"/>
        <end position="82"/>
    </location>
</feature>
<dbReference type="PROSITE" id="PS00028">
    <property type="entry name" value="ZINC_FINGER_C2H2_1"/>
    <property type="match status" value="4"/>
</dbReference>